<gene>
    <name evidence="5" type="ORF">LITE_LOCUS17829</name>
</gene>
<evidence type="ECO:0000256" key="2">
    <source>
        <dbReference type="RuleBase" id="RU369065"/>
    </source>
</evidence>
<dbReference type="PANTHER" id="PTHR33077">
    <property type="entry name" value="PROTEIN TIFY 4A-RELATED-RELATED"/>
    <property type="match status" value="1"/>
</dbReference>
<feature type="domain" description="Tify" evidence="4">
    <location>
        <begin position="108"/>
        <end position="143"/>
    </location>
</feature>
<protein>
    <recommendedName>
        <fullName evidence="2">Protein TIFY</fullName>
    </recommendedName>
    <alternativeName>
        <fullName evidence="2">Jasmonate ZIM domain-containing protein</fullName>
    </alternativeName>
</protein>
<dbReference type="EMBL" id="CAMGYJ010000005">
    <property type="protein sequence ID" value="CAI0418996.1"/>
    <property type="molecule type" value="Genomic_DNA"/>
</dbReference>
<dbReference type="GO" id="GO:0005634">
    <property type="term" value="C:nucleus"/>
    <property type="evidence" value="ECO:0007669"/>
    <property type="project" value="UniProtKB-SubCell"/>
</dbReference>
<comment type="function">
    <text evidence="2">Repressor of jasmonate responses.</text>
</comment>
<feature type="region of interest" description="Disordered" evidence="3">
    <location>
        <begin position="162"/>
        <end position="198"/>
    </location>
</feature>
<keyword evidence="2" id="KW-0539">Nucleus</keyword>
<feature type="region of interest" description="Disordered" evidence="3">
    <location>
        <begin position="66"/>
        <end position="99"/>
    </location>
</feature>
<accession>A0AAV0KAE2</accession>
<dbReference type="AlphaFoldDB" id="A0AAV0KAE2"/>
<comment type="subcellular location">
    <subcellularLocation>
        <location evidence="2">Nucleus</location>
    </subcellularLocation>
</comment>
<comment type="domain">
    <text evidence="2">The jas domain is required for interaction with COI1.</text>
</comment>
<organism evidence="5 6">
    <name type="scientific">Linum tenue</name>
    <dbReference type="NCBI Taxonomy" id="586396"/>
    <lineage>
        <taxon>Eukaryota</taxon>
        <taxon>Viridiplantae</taxon>
        <taxon>Streptophyta</taxon>
        <taxon>Embryophyta</taxon>
        <taxon>Tracheophyta</taxon>
        <taxon>Spermatophyta</taxon>
        <taxon>Magnoliopsida</taxon>
        <taxon>eudicotyledons</taxon>
        <taxon>Gunneridae</taxon>
        <taxon>Pentapetalae</taxon>
        <taxon>rosids</taxon>
        <taxon>fabids</taxon>
        <taxon>Malpighiales</taxon>
        <taxon>Linaceae</taxon>
        <taxon>Linum</taxon>
    </lineage>
</organism>
<keyword evidence="2" id="KW-1184">Jasmonic acid signaling pathway</keyword>
<feature type="region of interest" description="Disordered" evidence="3">
    <location>
        <begin position="212"/>
        <end position="260"/>
    </location>
</feature>
<proteinExistence type="inferred from homology"/>
<evidence type="ECO:0000259" key="4">
    <source>
        <dbReference type="PROSITE" id="PS51320"/>
    </source>
</evidence>
<name>A0AAV0KAE2_9ROSI</name>
<dbReference type="InterPro" id="IPR010399">
    <property type="entry name" value="Tify_dom"/>
</dbReference>
<feature type="compositionally biased region" description="Low complexity" evidence="3">
    <location>
        <begin position="162"/>
        <end position="173"/>
    </location>
</feature>
<comment type="caution">
    <text evidence="5">The sequence shown here is derived from an EMBL/GenBank/DDBJ whole genome shotgun (WGS) entry which is preliminary data.</text>
</comment>
<dbReference type="SMART" id="SM00979">
    <property type="entry name" value="TIFY"/>
    <property type="match status" value="1"/>
</dbReference>
<dbReference type="Pfam" id="PF09425">
    <property type="entry name" value="Jas_motif"/>
    <property type="match status" value="1"/>
</dbReference>
<evidence type="ECO:0000313" key="5">
    <source>
        <dbReference type="EMBL" id="CAI0418996.1"/>
    </source>
</evidence>
<dbReference type="Pfam" id="PF06200">
    <property type="entry name" value="tify"/>
    <property type="match status" value="1"/>
</dbReference>
<dbReference type="PROSITE" id="PS51320">
    <property type="entry name" value="TIFY"/>
    <property type="match status" value="1"/>
</dbReference>
<keyword evidence="6" id="KW-1185">Reference proteome</keyword>
<comment type="similarity">
    <text evidence="1 2">Belongs to the TIFY/JAZ family.</text>
</comment>
<dbReference type="PANTHER" id="PTHR33077:SF52">
    <property type="entry name" value="PROTEIN TIFY 11D"/>
    <property type="match status" value="1"/>
</dbReference>
<dbReference type="GO" id="GO:2000022">
    <property type="term" value="P:regulation of jasmonic acid mediated signaling pathway"/>
    <property type="evidence" value="ECO:0007669"/>
    <property type="project" value="UniProtKB-UniRule"/>
</dbReference>
<evidence type="ECO:0000256" key="3">
    <source>
        <dbReference type="SAM" id="MobiDB-lite"/>
    </source>
</evidence>
<reference evidence="5" key="1">
    <citation type="submission" date="2022-08" db="EMBL/GenBank/DDBJ databases">
        <authorList>
            <person name="Gutierrez-Valencia J."/>
        </authorList>
    </citation>
    <scope>NUCLEOTIDE SEQUENCE</scope>
</reference>
<evidence type="ECO:0000313" key="6">
    <source>
        <dbReference type="Proteomes" id="UP001154282"/>
    </source>
</evidence>
<dbReference type="InterPro" id="IPR018467">
    <property type="entry name" value="CCT_CS"/>
</dbReference>
<sequence>MVKKLLMSPPPASEKSTFAQTCNLLSQYLKAGKANLADIGLAAKLDHHQPPVNHNKSPVAAAPTTTLDLLPGIGSSSPNREAESSDGKPSPSPLPRFAGYGSTAAAGGGGGGAQMTIFYGGKVIVFNDFPAEKAKEIMGLVSEQQGIITNNNSREDQIHNNAASAAVASSSSSPNDGQIEQPISHFRPPQPRPMGSDLPIARRASLHRFLEKRKDRVTSRGPYHQLESPKPADHGNNNNNNNPWFDRQMSQSAKQLELSL</sequence>
<dbReference type="GO" id="GO:0031347">
    <property type="term" value="P:regulation of defense response"/>
    <property type="evidence" value="ECO:0007669"/>
    <property type="project" value="UniProtKB-UniRule"/>
</dbReference>
<dbReference type="InterPro" id="IPR040390">
    <property type="entry name" value="TIFY/JAZ"/>
</dbReference>
<evidence type="ECO:0000256" key="1">
    <source>
        <dbReference type="ARBA" id="ARBA00008614"/>
    </source>
</evidence>
<dbReference type="GO" id="GO:0009611">
    <property type="term" value="P:response to wounding"/>
    <property type="evidence" value="ECO:0007669"/>
    <property type="project" value="UniProtKB-UniRule"/>
</dbReference>
<dbReference type="Proteomes" id="UP001154282">
    <property type="component" value="Unassembled WGS sequence"/>
</dbReference>